<comment type="caution">
    <text evidence="1">The sequence shown here is derived from an EMBL/GenBank/DDBJ whole genome shotgun (WGS) entry which is preliminary data.</text>
</comment>
<dbReference type="Proteomes" id="UP001302745">
    <property type="component" value="Unassembled WGS sequence"/>
</dbReference>
<proteinExistence type="predicted"/>
<keyword evidence="2" id="KW-1185">Reference proteome</keyword>
<dbReference type="EMBL" id="MU857304">
    <property type="protein sequence ID" value="KAK4148615.1"/>
    <property type="molecule type" value="Genomic_DNA"/>
</dbReference>
<reference evidence="1" key="2">
    <citation type="submission" date="2023-05" db="EMBL/GenBank/DDBJ databases">
        <authorList>
            <consortium name="Lawrence Berkeley National Laboratory"/>
            <person name="Steindorff A."/>
            <person name="Hensen N."/>
            <person name="Bonometti L."/>
            <person name="Westerberg I."/>
            <person name="Brannstrom I.O."/>
            <person name="Guillou S."/>
            <person name="Cros-Aarteil S."/>
            <person name="Calhoun S."/>
            <person name="Haridas S."/>
            <person name="Kuo A."/>
            <person name="Mondo S."/>
            <person name="Pangilinan J."/>
            <person name="Riley R."/>
            <person name="Labutti K."/>
            <person name="Andreopoulos B."/>
            <person name="Lipzen A."/>
            <person name="Chen C."/>
            <person name="Yanf M."/>
            <person name="Daum C."/>
            <person name="Ng V."/>
            <person name="Clum A."/>
            <person name="Ohm R."/>
            <person name="Martin F."/>
            <person name="Silar P."/>
            <person name="Natvig D."/>
            <person name="Lalanne C."/>
            <person name="Gautier V."/>
            <person name="Ament-Velasquez S.L."/>
            <person name="Kruys A."/>
            <person name="Hutchinson M.I."/>
            <person name="Powell A.J."/>
            <person name="Barry K."/>
            <person name="Miller A.N."/>
            <person name="Grigoriev I.V."/>
            <person name="Debuchy R."/>
            <person name="Gladieux P."/>
            <person name="Thoren M.H."/>
            <person name="Johannesson H."/>
        </authorList>
    </citation>
    <scope>NUCLEOTIDE SEQUENCE</scope>
    <source>
        <strain evidence="1">CBS 538.74</strain>
    </source>
</reference>
<evidence type="ECO:0000313" key="2">
    <source>
        <dbReference type="Proteomes" id="UP001302745"/>
    </source>
</evidence>
<sequence length="106" mass="12041">FVWACDQSAMDFLLKQVRDEIVPSGIDVRHHTIFSQSLRVMRKTLRRDIYNLGAPGFSINKVEPPDPDPLAAVLYSCVYWLDHDCGPETNAKNDLRDGGRTDTFLC</sequence>
<gene>
    <name evidence="1" type="ORF">C8A00DRAFT_19583</name>
</gene>
<evidence type="ECO:0000313" key="1">
    <source>
        <dbReference type="EMBL" id="KAK4148615.1"/>
    </source>
</evidence>
<protein>
    <submittedName>
        <fullName evidence="1">Uncharacterized protein</fullName>
    </submittedName>
</protein>
<dbReference type="AlphaFoldDB" id="A0AAN6VC76"/>
<reference evidence="1" key="1">
    <citation type="journal article" date="2023" name="Mol. Phylogenet. Evol.">
        <title>Genome-scale phylogeny and comparative genomics of the fungal order Sordariales.</title>
        <authorList>
            <person name="Hensen N."/>
            <person name="Bonometti L."/>
            <person name="Westerberg I."/>
            <person name="Brannstrom I.O."/>
            <person name="Guillou S."/>
            <person name="Cros-Aarteil S."/>
            <person name="Calhoun S."/>
            <person name="Haridas S."/>
            <person name="Kuo A."/>
            <person name="Mondo S."/>
            <person name="Pangilinan J."/>
            <person name="Riley R."/>
            <person name="LaButti K."/>
            <person name="Andreopoulos B."/>
            <person name="Lipzen A."/>
            <person name="Chen C."/>
            <person name="Yan M."/>
            <person name="Daum C."/>
            <person name="Ng V."/>
            <person name="Clum A."/>
            <person name="Steindorff A."/>
            <person name="Ohm R.A."/>
            <person name="Martin F."/>
            <person name="Silar P."/>
            <person name="Natvig D.O."/>
            <person name="Lalanne C."/>
            <person name="Gautier V."/>
            <person name="Ament-Velasquez S.L."/>
            <person name="Kruys A."/>
            <person name="Hutchinson M.I."/>
            <person name="Powell A.J."/>
            <person name="Barry K."/>
            <person name="Miller A.N."/>
            <person name="Grigoriev I.V."/>
            <person name="Debuchy R."/>
            <person name="Gladieux P."/>
            <person name="Hiltunen Thoren M."/>
            <person name="Johannesson H."/>
        </authorList>
    </citation>
    <scope>NUCLEOTIDE SEQUENCE</scope>
    <source>
        <strain evidence="1">CBS 538.74</strain>
    </source>
</reference>
<name>A0AAN6VC76_9PEZI</name>
<accession>A0AAN6VC76</accession>
<feature type="non-terminal residue" evidence="1">
    <location>
        <position position="1"/>
    </location>
</feature>
<organism evidence="1 2">
    <name type="scientific">Chaetomidium leptoderma</name>
    <dbReference type="NCBI Taxonomy" id="669021"/>
    <lineage>
        <taxon>Eukaryota</taxon>
        <taxon>Fungi</taxon>
        <taxon>Dikarya</taxon>
        <taxon>Ascomycota</taxon>
        <taxon>Pezizomycotina</taxon>
        <taxon>Sordariomycetes</taxon>
        <taxon>Sordariomycetidae</taxon>
        <taxon>Sordariales</taxon>
        <taxon>Chaetomiaceae</taxon>
        <taxon>Chaetomidium</taxon>
    </lineage>
</organism>